<dbReference type="SMART" id="SM00332">
    <property type="entry name" value="PP2Cc"/>
    <property type="match status" value="1"/>
</dbReference>
<name>A0ABW6R0L8_9NOCA</name>
<dbReference type="Gene3D" id="3.60.40.10">
    <property type="entry name" value="PPM-type phosphatase domain"/>
    <property type="match status" value="1"/>
</dbReference>
<dbReference type="GO" id="GO:0004722">
    <property type="term" value="F:protein serine/threonine phosphatase activity"/>
    <property type="evidence" value="ECO:0007669"/>
    <property type="project" value="UniProtKB-EC"/>
</dbReference>
<dbReference type="SMART" id="SM00331">
    <property type="entry name" value="PP2C_SIG"/>
    <property type="match status" value="1"/>
</dbReference>
<evidence type="ECO:0000259" key="1">
    <source>
        <dbReference type="PROSITE" id="PS51746"/>
    </source>
</evidence>
<gene>
    <name evidence="2" type="ORF">ACFYV7_29995</name>
</gene>
<comment type="caution">
    <text evidence="2">The sequence shown here is derived from an EMBL/GenBank/DDBJ whole genome shotgun (WGS) entry which is preliminary data.</text>
</comment>
<reference evidence="2 3" key="1">
    <citation type="submission" date="2024-10" db="EMBL/GenBank/DDBJ databases">
        <title>The Natural Products Discovery Center: Release of the First 8490 Sequenced Strains for Exploring Actinobacteria Biosynthetic Diversity.</title>
        <authorList>
            <person name="Kalkreuter E."/>
            <person name="Kautsar S.A."/>
            <person name="Yang D."/>
            <person name="Bader C.D."/>
            <person name="Teijaro C.N."/>
            <person name="Fluegel L."/>
            <person name="Davis C.M."/>
            <person name="Simpson J.R."/>
            <person name="Lauterbach L."/>
            <person name="Steele A.D."/>
            <person name="Gui C."/>
            <person name="Meng S."/>
            <person name="Li G."/>
            <person name="Viehrig K."/>
            <person name="Ye F."/>
            <person name="Su P."/>
            <person name="Kiefer A.F."/>
            <person name="Nichols A."/>
            <person name="Cepeda A.J."/>
            <person name="Yan W."/>
            <person name="Fan B."/>
            <person name="Jiang Y."/>
            <person name="Adhikari A."/>
            <person name="Zheng C.-J."/>
            <person name="Schuster L."/>
            <person name="Cowan T.M."/>
            <person name="Smanski M.J."/>
            <person name="Chevrette M.G."/>
            <person name="De Carvalho L.P.S."/>
            <person name="Shen B."/>
        </authorList>
    </citation>
    <scope>NUCLEOTIDE SEQUENCE [LARGE SCALE GENOMIC DNA]</scope>
    <source>
        <strain evidence="2 3">NPDC003040</strain>
    </source>
</reference>
<dbReference type="EMBL" id="JBIAPI010000009">
    <property type="protein sequence ID" value="MFF3227063.1"/>
    <property type="molecule type" value="Genomic_DNA"/>
</dbReference>
<protein>
    <submittedName>
        <fullName evidence="2">PP2C family protein-serine/threonine phosphatase</fullName>
        <ecNumber evidence="2">3.1.3.16</ecNumber>
    </submittedName>
</protein>
<dbReference type="InterPro" id="IPR001932">
    <property type="entry name" value="PPM-type_phosphatase-like_dom"/>
</dbReference>
<keyword evidence="3" id="KW-1185">Reference proteome</keyword>
<keyword evidence="2" id="KW-0378">Hydrolase</keyword>
<dbReference type="Pfam" id="PF13672">
    <property type="entry name" value="PP2C_2"/>
    <property type="match status" value="1"/>
</dbReference>
<dbReference type="SUPFAM" id="SSF81606">
    <property type="entry name" value="PP2C-like"/>
    <property type="match status" value="1"/>
</dbReference>
<dbReference type="InterPro" id="IPR036457">
    <property type="entry name" value="PPM-type-like_dom_sf"/>
</dbReference>
<dbReference type="RefSeq" id="WP_387722826.1">
    <property type="nucleotide sequence ID" value="NZ_JBIAPI010000009.1"/>
</dbReference>
<feature type="domain" description="PPM-type phosphatase" evidence="1">
    <location>
        <begin position="7"/>
        <end position="261"/>
    </location>
</feature>
<accession>A0ABW6R0L8</accession>
<proteinExistence type="predicted"/>
<sequence>MTTLKLSSASGSEMGNRYRANFDVMHLDPEPLLAVVADGMGDGEGSALAGRAAVDTFVEHVNAADGKVSPEVLRAAVAAAQQRVGDIGRRVGGLAGCTLTALVESETGYWITQIGDSRVYRLREGLLELLTTDHTMAWLGVIHGWYPMDSPQAAAARYHLTRYVGHGAHPESDVLSVGLRPGDRFLLCSDGIADQVAYQQILEILEQQSPPDVMVWQLLSAAEVGLRRTVGIGRRPVSCRCDRCAAIRAGSILGGRGHPRG</sequence>
<organism evidence="2 3">
    <name type="scientific">Nocardia suismassiliense</name>
    <dbReference type="NCBI Taxonomy" id="2077092"/>
    <lineage>
        <taxon>Bacteria</taxon>
        <taxon>Bacillati</taxon>
        <taxon>Actinomycetota</taxon>
        <taxon>Actinomycetes</taxon>
        <taxon>Mycobacteriales</taxon>
        <taxon>Nocardiaceae</taxon>
        <taxon>Nocardia</taxon>
    </lineage>
</organism>
<evidence type="ECO:0000313" key="2">
    <source>
        <dbReference type="EMBL" id="MFF3227063.1"/>
    </source>
</evidence>
<dbReference type="EC" id="3.1.3.16" evidence="2"/>
<dbReference type="PROSITE" id="PS51746">
    <property type="entry name" value="PPM_2"/>
    <property type="match status" value="1"/>
</dbReference>
<dbReference type="Proteomes" id="UP001601948">
    <property type="component" value="Unassembled WGS sequence"/>
</dbReference>
<evidence type="ECO:0000313" key="3">
    <source>
        <dbReference type="Proteomes" id="UP001601948"/>
    </source>
</evidence>